<proteinExistence type="predicted"/>
<dbReference type="GO" id="GO:0005975">
    <property type="term" value="P:carbohydrate metabolic process"/>
    <property type="evidence" value="ECO:0007669"/>
    <property type="project" value="InterPro"/>
</dbReference>
<evidence type="ECO:0000313" key="3">
    <source>
        <dbReference type="Proteomes" id="UP000181981"/>
    </source>
</evidence>
<dbReference type="SMART" id="SM00642">
    <property type="entry name" value="Aamy"/>
    <property type="match status" value="1"/>
</dbReference>
<dbReference type="Proteomes" id="UP000181981">
    <property type="component" value="Unassembled WGS sequence"/>
</dbReference>
<dbReference type="PANTHER" id="PTHR10357">
    <property type="entry name" value="ALPHA-AMYLASE FAMILY MEMBER"/>
    <property type="match status" value="1"/>
</dbReference>
<reference evidence="2 3" key="1">
    <citation type="submission" date="2016-10" db="EMBL/GenBank/DDBJ databases">
        <authorList>
            <person name="de Groot N.N."/>
        </authorList>
    </citation>
    <scope>NUCLEOTIDE SEQUENCE [LARGE SCALE GENOMIC DNA]</scope>
    <source>
        <strain evidence="2 3">DSM 25947</strain>
    </source>
</reference>
<feature type="domain" description="Glycosyl hydrolase family 13 catalytic" evidence="1">
    <location>
        <begin position="32"/>
        <end position="479"/>
    </location>
</feature>
<dbReference type="Pfam" id="PF00128">
    <property type="entry name" value="Alpha-amylase"/>
    <property type="match status" value="1"/>
</dbReference>
<dbReference type="RefSeq" id="WP_074781127.1">
    <property type="nucleotide sequence ID" value="NZ_FOHT01000048.1"/>
</dbReference>
<dbReference type="CDD" id="cd11352">
    <property type="entry name" value="AmyAc_5"/>
    <property type="match status" value="1"/>
</dbReference>
<dbReference type="EMBL" id="FOHT01000048">
    <property type="protein sequence ID" value="SEU11620.1"/>
    <property type="molecule type" value="Genomic_DNA"/>
</dbReference>
<evidence type="ECO:0000313" key="2">
    <source>
        <dbReference type="EMBL" id="SEU11620.1"/>
    </source>
</evidence>
<keyword evidence="2" id="KW-0378">Hydrolase</keyword>
<name>A0A1I0JP94_9BACT</name>
<sequence length="600" mass="69113">MKSINEIKLNQLTKNRTYFASPDSWEDQVLYFLMTDRFSDGKEKKENLFNRAQDFENAMNNPKRKEKWFFHSDKWNGGTLKGIKSKLNYLKELGITAIWISPVFKQVAFEPTYHGYGIQNFLEIDPNFGSREDLQELTREAHKNGMYILLDIILNHAGNVFAYTDTDRIYQNICYPVKGFRNHKGEAVLPTENIDFSTIGPDDGVYPTELMHHDTFTRKGRIINWDNYPEYIEGDFLLLKNINLGQGDYTNFQPSEALRILCQCYKYWIACADIDGFRLDTVKHLEPGATRFFVNEIHEFAYTLGKNNFYILGEITGGLNFAVDTLKKTGLDAALGINQISDKLEETAKGYADPTEFFKLFKNSELLGEDEYRWYKDNIVTMFDDHDMVSQQAIKSRFCGDTNTGKLLLNALFLNLMTPGIPCIYYGSEQCFDGSGNIDNMVREAMFACNFGAFRSQGKHFFDTDHFVYRELKKIIALRKNNITLTQGRIFVRELSNDGKRFYIPAKNNEERFQGVIAWSRVFSSDEIVLLINCSIETAQTVYVTIDAHLNSTTDVFEIIYSSDENDLLAACSVYKHDKRKSIKVTVPQHGSIALRRRTA</sequence>
<dbReference type="AlphaFoldDB" id="A0A1I0JP94"/>
<dbReference type="PANTHER" id="PTHR10357:SF209">
    <property type="entry name" value="PERIPLASMIC ALPHA-AMYLASE"/>
    <property type="match status" value="1"/>
</dbReference>
<keyword evidence="2" id="KW-0326">Glycosidase</keyword>
<accession>A0A1I0JP94</accession>
<organism evidence="2 3">
    <name type="scientific">Draconibacterium orientale</name>
    <dbReference type="NCBI Taxonomy" id="1168034"/>
    <lineage>
        <taxon>Bacteria</taxon>
        <taxon>Pseudomonadati</taxon>
        <taxon>Bacteroidota</taxon>
        <taxon>Bacteroidia</taxon>
        <taxon>Marinilabiliales</taxon>
        <taxon>Prolixibacteraceae</taxon>
        <taxon>Draconibacterium</taxon>
    </lineage>
</organism>
<dbReference type="Gene3D" id="3.20.20.80">
    <property type="entry name" value="Glycosidases"/>
    <property type="match status" value="1"/>
</dbReference>
<protein>
    <submittedName>
        <fullName evidence="2">Glycosidase</fullName>
    </submittedName>
</protein>
<dbReference type="OrthoDB" id="9805159at2"/>
<gene>
    <name evidence="2" type="ORF">SAMN05444285_1488</name>
</gene>
<dbReference type="SUPFAM" id="SSF51445">
    <property type="entry name" value="(Trans)glycosidases"/>
    <property type="match status" value="1"/>
</dbReference>
<dbReference type="GO" id="GO:0016798">
    <property type="term" value="F:hydrolase activity, acting on glycosyl bonds"/>
    <property type="evidence" value="ECO:0007669"/>
    <property type="project" value="UniProtKB-KW"/>
</dbReference>
<evidence type="ECO:0000259" key="1">
    <source>
        <dbReference type="SMART" id="SM00642"/>
    </source>
</evidence>
<dbReference type="InterPro" id="IPR006047">
    <property type="entry name" value="GH13_cat_dom"/>
</dbReference>
<dbReference type="InterPro" id="IPR017853">
    <property type="entry name" value="GH"/>
</dbReference>